<reference evidence="2 3" key="1">
    <citation type="submission" date="2018-04" db="EMBL/GenBank/DDBJ databases">
        <title>Genomic Encyclopedia of Type Strains, Phase III (KMG-III): the genomes of soil and plant-associated and newly described type strains.</title>
        <authorList>
            <person name="Whitman W."/>
        </authorList>
    </citation>
    <scope>NUCLEOTIDE SEQUENCE [LARGE SCALE GENOMIC DNA]</scope>
    <source>
        <strain evidence="2 3">MA101b</strain>
    </source>
</reference>
<evidence type="ECO:0000313" key="3">
    <source>
        <dbReference type="Proteomes" id="UP000244189"/>
    </source>
</evidence>
<dbReference type="InterPro" id="IPR041650">
    <property type="entry name" value="HEPN_Swt1"/>
</dbReference>
<feature type="domain" description="Swt1-like HEPN" evidence="1">
    <location>
        <begin position="36"/>
        <end position="148"/>
    </location>
</feature>
<dbReference type="Proteomes" id="UP000244189">
    <property type="component" value="Unassembled WGS sequence"/>
</dbReference>
<proteinExistence type="predicted"/>
<dbReference type="AlphaFoldDB" id="A0A2T5GFW5"/>
<comment type="caution">
    <text evidence="2">The sequence shown here is derived from an EMBL/GenBank/DDBJ whole genome shotgun (WGS) entry which is preliminary data.</text>
</comment>
<gene>
    <name evidence="2" type="ORF">C8J26_3973</name>
</gene>
<evidence type="ECO:0000259" key="1">
    <source>
        <dbReference type="Pfam" id="PF18731"/>
    </source>
</evidence>
<name>A0A2T5GFW5_9SPHN</name>
<dbReference type="Pfam" id="PF18731">
    <property type="entry name" value="HEPN_Swt1"/>
    <property type="match status" value="1"/>
</dbReference>
<sequence length="342" mass="39053">MTNGVQATEPAGEVRPESIGDVPVRVVNTYSRLWQFETWLRAMVYVELRAKLGDSWADDLKKKPGHQEADASLTHMPTAESSALSYSQLPALLELIEAHWDCFETYFPPRDLWHAKLREVKQIRNRVAHFRAGHADDYARVLQFLRDLDKSFWRYCTSYNNGQPFLPQRINPVAKRFLPLDPLPFVEFEKKRWAQIGMRNKELPVGMTVHYQQRPWANVTTLKAGQPGLLYDIRLFAQDGRGLDYRRFLDRTRALHPHLVHVLLDSFSSEVRVTIPSVLGTKAIVALIEKCHEAAVNSIVRAASSDKEAVITLASQWPEYVLGPENPLAFLSPDMPCSFFGV</sequence>
<evidence type="ECO:0000313" key="2">
    <source>
        <dbReference type="EMBL" id="PTQ58203.1"/>
    </source>
</evidence>
<accession>A0A2T5GFW5</accession>
<keyword evidence="3" id="KW-1185">Reference proteome</keyword>
<dbReference type="RefSeq" id="WP_107960069.1">
    <property type="nucleotide sequence ID" value="NZ_QAOG01000010.1"/>
</dbReference>
<dbReference type="EMBL" id="QAOG01000010">
    <property type="protein sequence ID" value="PTQ58203.1"/>
    <property type="molecule type" value="Genomic_DNA"/>
</dbReference>
<protein>
    <recommendedName>
        <fullName evidence="1">Swt1-like HEPN domain-containing protein</fullName>
    </recommendedName>
</protein>
<organism evidence="2 3">
    <name type="scientific">Sphingomonas aurantiaca</name>
    <dbReference type="NCBI Taxonomy" id="185949"/>
    <lineage>
        <taxon>Bacteria</taxon>
        <taxon>Pseudomonadati</taxon>
        <taxon>Pseudomonadota</taxon>
        <taxon>Alphaproteobacteria</taxon>
        <taxon>Sphingomonadales</taxon>
        <taxon>Sphingomonadaceae</taxon>
        <taxon>Sphingomonas</taxon>
    </lineage>
</organism>